<feature type="domain" description="Solute-binding protein family 3/N-terminal" evidence="3">
    <location>
        <begin position="82"/>
        <end position="322"/>
    </location>
</feature>
<evidence type="ECO:0000313" key="4">
    <source>
        <dbReference type="EMBL" id="GLW94378.1"/>
    </source>
</evidence>
<reference evidence="4" key="1">
    <citation type="submission" date="2023-02" db="EMBL/GenBank/DDBJ databases">
        <title>Actinokineospora globicatena NBRC 15670.</title>
        <authorList>
            <person name="Ichikawa N."/>
            <person name="Sato H."/>
            <person name="Tonouchi N."/>
        </authorList>
    </citation>
    <scope>NUCLEOTIDE SEQUENCE</scope>
    <source>
        <strain evidence="4">NBRC 15670</strain>
    </source>
</reference>
<gene>
    <name evidence="4" type="ORF">Aglo03_51940</name>
</gene>
<protein>
    <submittedName>
        <fullName evidence="4">Amino acid ABC transporter, substrate-binding protein</fullName>
    </submittedName>
</protein>
<keyword evidence="5" id="KW-1185">Reference proteome</keyword>
<dbReference type="SUPFAM" id="SSF53850">
    <property type="entry name" value="Periplasmic binding protein-like II"/>
    <property type="match status" value="1"/>
</dbReference>
<dbReference type="Proteomes" id="UP001165042">
    <property type="component" value="Unassembled WGS sequence"/>
</dbReference>
<dbReference type="RefSeq" id="WP_285612502.1">
    <property type="nucleotide sequence ID" value="NZ_BSSD01000009.1"/>
</dbReference>
<evidence type="ECO:0000259" key="3">
    <source>
        <dbReference type="SMART" id="SM00062"/>
    </source>
</evidence>
<keyword evidence="1 2" id="KW-0732">Signal</keyword>
<accession>A0A9W6QT30</accession>
<comment type="caution">
    <text evidence="4">The sequence shown here is derived from an EMBL/GenBank/DDBJ whole genome shotgun (WGS) entry which is preliminary data.</text>
</comment>
<dbReference type="Gene3D" id="3.40.190.10">
    <property type="entry name" value="Periplasmic binding protein-like II"/>
    <property type="match status" value="2"/>
</dbReference>
<dbReference type="AlphaFoldDB" id="A0A9W6QT30"/>
<dbReference type="InterPro" id="IPR001638">
    <property type="entry name" value="Solute-binding_3/MltF_N"/>
</dbReference>
<sequence length="340" mass="36044">MRSYPRSVRLSLTAATAVVALASLSACGSSSTPPANAAVDASGNTVVTVAGNTDFTTPVQLTVPKVEAIRAKLPKAIVDRGTLIIGVGGLPNSTPPLDLIGSDQKTLTGSEPDLGRLVAAVFGLTPDVQNASWQNLFVRLKSGQFDAGFSNITVTEERKTQGLEFASYRKDDLGFEVNKDDPWNFDGNYQSLAGKTVAVNTGTNQEKILLEWRNKLQAEGKTLEVRNFADTNSTYLALSSKRIDAYFYPNPTVAYHVAKTASTPTPTRSAGSYSGAGATLQGLIAATTKKDSGLAVPLAEAINYLIENGQYEKLLAAYGLQNEALKKSEVNPPGLPINNS</sequence>
<dbReference type="PANTHER" id="PTHR35936">
    <property type="entry name" value="MEMBRANE-BOUND LYTIC MUREIN TRANSGLYCOSYLASE F"/>
    <property type="match status" value="1"/>
</dbReference>
<evidence type="ECO:0000256" key="2">
    <source>
        <dbReference type="SAM" id="SignalP"/>
    </source>
</evidence>
<proteinExistence type="predicted"/>
<dbReference type="SMART" id="SM00062">
    <property type="entry name" value="PBPb"/>
    <property type="match status" value="1"/>
</dbReference>
<evidence type="ECO:0000313" key="5">
    <source>
        <dbReference type="Proteomes" id="UP001165042"/>
    </source>
</evidence>
<organism evidence="4 5">
    <name type="scientific">Actinokineospora globicatena</name>
    <dbReference type="NCBI Taxonomy" id="103729"/>
    <lineage>
        <taxon>Bacteria</taxon>
        <taxon>Bacillati</taxon>
        <taxon>Actinomycetota</taxon>
        <taxon>Actinomycetes</taxon>
        <taxon>Pseudonocardiales</taxon>
        <taxon>Pseudonocardiaceae</taxon>
        <taxon>Actinokineospora</taxon>
    </lineage>
</organism>
<name>A0A9W6QT30_9PSEU</name>
<feature type="chain" id="PRO_5040970986" evidence="2">
    <location>
        <begin position="38"/>
        <end position="340"/>
    </location>
</feature>
<dbReference type="EMBL" id="BSSD01000009">
    <property type="protein sequence ID" value="GLW94378.1"/>
    <property type="molecule type" value="Genomic_DNA"/>
</dbReference>
<feature type="signal peptide" evidence="2">
    <location>
        <begin position="1"/>
        <end position="37"/>
    </location>
</feature>
<dbReference type="PROSITE" id="PS51257">
    <property type="entry name" value="PROKAR_LIPOPROTEIN"/>
    <property type="match status" value="1"/>
</dbReference>
<evidence type="ECO:0000256" key="1">
    <source>
        <dbReference type="ARBA" id="ARBA00022729"/>
    </source>
</evidence>
<dbReference type="PANTHER" id="PTHR35936:SF17">
    <property type="entry name" value="ARGININE-BINDING EXTRACELLULAR PROTEIN ARTP"/>
    <property type="match status" value="1"/>
</dbReference>
<dbReference type="Pfam" id="PF00497">
    <property type="entry name" value="SBP_bac_3"/>
    <property type="match status" value="1"/>
</dbReference>